<dbReference type="AlphaFoldDB" id="A0A6C2UJQ1"/>
<reference evidence="1 2" key="1">
    <citation type="submission" date="2019-04" db="EMBL/GenBank/DDBJ databases">
        <authorList>
            <person name="Van Vliet M D."/>
        </authorList>
    </citation>
    <scope>NUCLEOTIDE SEQUENCE [LARGE SCALE GENOMIC DNA]</scope>
    <source>
        <strain evidence="1 2">F21</strain>
    </source>
</reference>
<gene>
    <name evidence="1" type="ORF">SCARR_02390</name>
</gene>
<name>A0A6C2UJQ1_9BACT</name>
<dbReference type="EMBL" id="CAAHFH010000001">
    <property type="protein sequence ID" value="VGO20328.1"/>
    <property type="molecule type" value="Genomic_DNA"/>
</dbReference>
<proteinExistence type="predicted"/>
<sequence length="85" mass="9516">MADAGYNGMAFIAISMDKNHELLMPLKNCALAKKFLKAKKRSAVIGIKLSKIHLANYPGHHHLLGTCIKVRLIRTRGTSKLVRKY</sequence>
<protein>
    <submittedName>
        <fullName evidence="1">Uncharacterized protein</fullName>
    </submittedName>
</protein>
<dbReference type="Proteomes" id="UP000346198">
    <property type="component" value="Unassembled WGS sequence"/>
</dbReference>
<keyword evidence="2" id="KW-1185">Reference proteome</keyword>
<accession>A0A6C2UJQ1</accession>
<organism evidence="1 2">
    <name type="scientific">Pontiella sulfatireligans</name>
    <dbReference type="NCBI Taxonomy" id="2750658"/>
    <lineage>
        <taxon>Bacteria</taxon>
        <taxon>Pseudomonadati</taxon>
        <taxon>Kiritimatiellota</taxon>
        <taxon>Kiritimatiellia</taxon>
        <taxon>Kiritimatiellales</taxon>
        <taxon>Pontiellaceae</taxon>
        <taxon>Pontiella</taxon>
    </lineage>
</organism>
<evidence type="ECO:0000313" key="1">
    <source>
        <dbReference type="EMBL" id="VGO20328.1"/>
    </source>
</evidence>
<evidence type="ECO:0000313" key="2">
    <source>
        <dbReference type="Proteomes" id="UP000346198"/>
    </source>
</evidence>